<name>A0AAW0FTG9_9APHY</name>
<proteinExistence type="predicted"/>
<protein>
    <recommendedName>
        <fullName evidence="1">F-box domain-containing protein</fullName>
    </recommendedName>
</protein>
<accession>A0AAW0FTG9</accession>
<feature type="domain" description="F-box" evidence="1">
    <location>
        <begin position="1"/>
        <end position="44"/>
    </location>
</feature>
<sequence length="264" mass="31028">MPLDVLFEIFSYLLPYDMLNLSRTSKPFRNLLMDRNSVSFWKAARCNVPGLPEPFPGMSEPVFANLCYSPHCHVCLKSNVQDVIWDLRIRLCNICKKTSTVSISVAKSRLYLKESKRLLPHISTYLVKWNDQVTDDWVRGVQRLLISDMDDVEKAWVSLPASKEGRDQFLKDEDRRFKDIEKHAEVCDNWSQNKKYDRSQELNEVRQEHLRTILRKLNEAGYGEDVTFSDKHRDVHGRDPICYHPFVRQAKPLTDRIWQNRCPA</sequence>
<dbReference type="Pfam" id="PF12937">
    <property type="entry name" value="F-box-like"/>
    <property type="match status" value="1"/>
</dbReference>
<reference evidence="2 3" key="1">
    <citation type="submission" date="2022-09" db="EMBL/GenBank/DDBJ databases">
        <authorList>
            <person name="Palmer J.M."/>
        </authorList>
    </citation>
    <scope>NUCLEOTIDE SEQUENCE [LARGE SCALE GENOMIC DNA]</scope>
    <source>
        <strain evidence="2 3">DSM 7382</strain>
    </source>
</reference>
<gene>
    <name evidence="2" type="ORF">QCA50_016374</name>
</gene>
<organism evidence="2 3">
    <name type="scientific">Cerrena zonata</name>
    <dbReference type="NCBI Taxonomy" id="2478898"/>
    <lineage>
        <taxon>Eukaryota</taxon>
        <taxon>Fungi</taxon>
        <taxon>Dikarya</taxon>
        <taxon>Basidiomycota</taxon>
        <taxon>Agaricomycotina</taxon>
        <taxon>Agaricomycetes</taxon>
        <taxon>Polyporales</taxon>
        <taxon>Cerrenaceae</taxon>
        <taxon>Cerrena</taxon>
    </lineage>
</organism>
<dbReference type="SUPFAM" id="SSF81383">
    <property type="entry name" value="F-box domain"/>
    <property type="match status" value="1"/>
</dbReference>
<dbReference type="AlphaFoldDB" id="A0AAW0FTG9"/>
<dbReference type="InterPro" id="IPR036047">
    <property type="entry name" value="F-box-like_dom_sf"/>
</dbReference>
<dbReference type="PROSITE" id="PS50181">
    <property type="entry name" value="FBOX"/>
    <property type="match status" value="1"/>
</dbReference>
<evidence type="ECO:0000313" key="3">
    <source>
        <dbReference type="Proteomes" id="UP001385951"/>
    </source>
</evidence>
<dbReference type="Proteomes" id="UP001385951">
    <property type="component" value="Unassembled WGS sequence"/>
</dbReference>
<keyword evidence="3" id="KW-1185">Reference proteome</keyword>
<dbReference type="CDD" id="cd09917">
    <property type="entry name" value="F-box_SF"/>
    <property type="match status" value="1"/>
</dbReference>
<comment type="caution">
    <text evidence="2">The sequence shown here is derived from an EMBL/GenBank/DDBJ whole genome shotgun (WGS) entry which is preliminary data.</text>
</comment>
<evidence type="ECO:0000259" key="1">
    <source>
        <dbReference type="PROSITE" id="PS50181"/>
    </source>
</evidence>
<dbReference type="SMART" id="SM00256">
    <property type="entry name" value="FBOX"/>
    <property type="match status" value="1"/>
</dbReference>
<dbReference type="EMBL" id="JASBNA010000048">
    <property type="protein sequence ID" value="KAK7680592.1"/>
    <property type="molecule type" value="Genomic_DNA"/>
</dbReference>
<evidence type="ECO:0000313" key="2">
    <source>
        <dbReference type="EMBL" id="KAK7680592.1"/>
    </source>
</evidence>
<dbReference type="InterPro" id="IPR001810">
    <property type="entry name" value="F-box_dom"/>
</dbReference>